<sequence length="198" mass="22388">MSDSTWAAYNTGEYPARPRLLTTLDNYCKESGMALDLGCGSGRDTKELLKRGWAVTAVDSDLGSLKTLQAEAPKNNKLTVLNTNFESLQLSTNTFNLINASYALPFCRPQSFLNFWQMMVASLRPNGIVSFELFGINDDWAKLPRPASTMSFHSRTQVDHLLKDLKIEIFKEEEFEGPTFDAPDKHWHIFSCIVRKDV</sequence>
<evidence type="ECO:0000313" key="4">
    <source>
        <dbReference type="Proteomes" id="UP000075320"/>
    </source>
</evidence>
<dbReference type="PANTHER" id="PTHR43861:SF3">
    <property type="entry name" value="PUTATIVE (AFU_ORTHOLOGUE AFUA_2G14390)-RELATED"/>
    <property type="match status" value="1"/>
</dbReference>
<keyword evidence="1" id="KW-0808">Transferase</keyword>
<proteinExistence type="predicted"/>
<dbReference type="AlphaFoldDB" id="A0A150WS17"/>
<evidence type="ECO:0000313" key="3">
    <source>
        <dbReference type="EMBL" id="KYG67176.1"/>
    </source>
</evidence>
<name>A0A150WS17_BDEBC</name>
<evidence type="ECO:0000259" key="2">
    <source>
        <dbReference type="Pfam" id="PF13649"/>
    </source>
</evidence>
<dbReference type="GO" id="GO:0016740">
    <property type="term" value="F:transferase activity"/>
    <property type="evidence" value="ECO:0007669"/>
    <property type="project" value="UniProtKB-KW"/>
</dbReference>
<feature type="domain" description="Methyltransferase" evidence="2">
    <location>
        <begin position="35"/>
        <end position="127"/>
    </location>
</feature>
<evidence type="ECO:0000256" key="1">
    <source>
        <dbReference type="ARBA" id="ARBA00022679"/>
    </source>
</evidence>
<dbReference type="CDD" id="cd02440">
    <property type="entry name" value="AdoMet_MTases"/>
    <property type="match status" value="1"/>
</dbReference>
<dbReference type="Pfam" id="PF13649">
    <property type="entry name" value="Methyltransf_25"/>
    <property type="match status" value="1"/>
</dbReference>
<dbReference type="InterPro" id="IPR041698">
    <property type="entry name" value="Methyltransf_25"/>
</dbReference>
<comment type="caution">
    <text evidence="3">The sequence shown here is derived from an EMBL/GenBank/DDBJ whole genome shotgun (WGS) entry which is preliminary data.</text>
</comment>
<dbReference type="PANTHER" id="PTHR43861">
    <property type="entry name" value="TRANS-ACONITATE 2-METHYLTRANSFERASE-RELATED"/>
    <property type="match status" value="1"/>
</dbReference>
<dbReference type="Gene3D" id="3.40.50.150">
    <property type="entry name" value="Vaccinia Virus protein VP39"/>
    <property type="match status" value="1"/>
</dbReference>
<keyword evidence="4" id="KW-1185">Reference proteome</keyword>
<accession>A0A150WS17</accession>
<dbReference type="RefSeq" id="WP_061834752.1">
    <property type="nucleotide sequence ID" value="NZ_LUKE01000001.1"/>
</dbReference>
<dbReference type="OrthoDB" id="9804312at2"/>
<protein>
    <recommendedName>
        <fullName evidence="2">Methyltransferase domain-containing protein</fullName>
    </recommendedName>
</protein>
<dbReference type="SUPFAM" id="SSF53335">
    <property type="entry name" value="S-adenosyl-L-methionine-dependent methyltransferases"/>
    <property type="match status" value="1"/>
</dbReference>
<dbReference type="EMBL" id="LUKE01000001">
    <property type="protein sequence ID" value="KYG67176.1"/>
    <property type="molecule type" value="Genomic_DNA"/>
</dbReference>
<organism evidence="3 4">
    <name type="scientific">Bdellovibrio bacteriovorus</name>
    <dbReference type="NCBI Taxonomy" id="959"/>
    <lineage>
        <taxon>Bacteria</taxon>
        <taxon>Pseudomonadati</taxon>
        <taxon>Bdellovibrionota</taxon>
        <taxon>Bdellovibrionia</taxon>
        <taxon>Bdellovibrionales</taxon>
        <taxon>Pseudobdellovibrionaceae</taxon>
        <taxon>Bdellovibrio</taxon>
    </lineage>
</organism>
<dbReference type="Proteomes" id="UP000075320">
    <property type="component" value="Unassembled WGS sequence"/>
</dbReference>
<reference evidence="3 4" key="1">
    <citation type="submission" date="2016-03" db="EMBL/GenBank/DDBJ databases">
        <authorList>
            <person name="Ploux O."/>
        </authorList>
    </citation>
    <scope>NUCLEOTIDE SEQUENCE [LARGE SCALE GENOMIC DNA]</scope>
    <source>
        <strain evidence="3 4">R0</strain>
    </source>
</reference>
<gene>
    <name evidence="3" type="ORF">AZI86_09205</name>
</gene>
<dbReference type="InterPro" id="IPR029063">
    <property type="entry name" value="SAM-dependent_MTases_sf"/>
</dbReference>